<dbReference type="SMART" id="SM00052">
    <property type="entry name" value="EAL"/>
    <property type="match status" value="1"/>
</dbReference>
<organism evidence="3">
    <name type="scientific">Vibrio sp. HB236076</name>
    <dbReference type="NCBI Taxonomy" id="3232307"/>
    <lineage>
        <taxon>Bacteria</taxon>
        <taxon>Pseudomonadati</taxon>
        <taxon>Pseudomonadota</taxon>
        <taxon>Gammaproteobacteria</taxon>
        <taxon>Vibrionales</taxon>
        <taxon>Vibrionaceae</taxon>
        <taxon>Vibrio</taxon>
    </lineage>
</organism>
<feature type="domain" description="GGDEF" evidence="2">
    <location>
        <begin position="230"/>
        <end position="362"/>
    </location>
</feature>
<dbReference type="InterPro" id="IPR000160">
    <property type="entry name" value="GGDEF_dom"/>
</dbReference>
<dbReference type="PANTHER" id="PTHR33121">
    <property type="entry name" value="CYCLIC DI-GMP PHOSPHODIESTERASE PDEF"/>
    <property type="match status" value="1"/>
</dbReference>
<dbReference type="SMART" id="SM00267">
    <property type="entry name" value="GGDEF"/>
    <property type="match status" value="1"/>
</dbReference>
<dbReference type="Pfam" id="PF01590">
    <property type="entry name" value="GAF"/>
    <property type="match status" value="1"/>
</dbReference>
<proteinExistence type="predicted"/>
<dbReference type="PROSITE" id="PS50887">
    <property type="entry name" value="GGDEF"/>
    <property type="match status" value="1"/>
</dbReference>
<dbReference type="SMART" id="SM00065">
    <property type="entry name" value="GAF"/>
    <property type="match status" value="1"/>
</dbReference>
<sequence length="633" mass="70959">MCNQIKWGQSLSLTATTYQDWQNLIEMIATFTGADSVVISPIGDKAIPLKVEHNKRRIEQAFCFTLLCQSIVESQKSLLIEDLPHSEEFQHLYQARSQIKSVLGYPLLWPDGHVFGSLVLLFSERHPFSASEIALVEHSVRTLQMELKLLWHSHSLKLEPSGLEKSGLEQSGPDQIKPEDQKAENLLTPSSQMVKTQPRSDFYQYHDNATQLLNRSGLLNALSKMSIKHAYLSILSIGIANAASLQSKFGVDALDAAIVLFNQRIQSLVPSNSLIARTATSELTLVILDKTLHDNIETLCRQIQQTTYHGFHFSDFDIQFNTFIGIAQQIGDDYPKALLLKANQAMLLCKDSGYSHQFYHPEHTESLKQHNQLESFLLQAVRNDDLMLYYQAKVCAKTGAWIGAEALLRWKHPILGIISDEALITMAENNGLIYSVGAFALRSAIETAKAWSAYVESFSIAVNVSALQLRRPDFSQQVEHWLKSYQLPAKYIQIEVTESSVLTQDATTADNIKALHNLGLALAVDDFGTGFASFSYLKRYPFQAIKIDKSFINHIEHSHHDRAIVKSIIGVAKQMKLQIIIEGIESQSQADYLNTLGYDIAQGFIHSKPMPAKKFGQALRLHQPSPPSSADRQ</sequence>
<dbReference type="Pfam" id="PF00990">
    <property type="entry name" value="GGDEF"/>
    <property type="match status" value="1"/>
</dbReference>
<dbReference type="SUPFAM" id="SSF55073">
    <property type="entry name" value="Nucleotide cyclase"/>
    <property type="match status" value="1"/>
</dbReference>
<evidence type="ECO:0000259" key="1">
    <source>
        <dbReference type="PROSITE" id="PS50883"/>
    </source>
</evidence>
<dbReference type="SUPFAM" id="SSF55781">
    <property type="entry name" value="GAF domain-like"/>
    <property type="match status" value="1"/>
</dbReference>
<evidence type="ECO:0000313" key="3">
    <source>
        <dbReference type="EMBL" id="XDK26687.1"/>
    </source>
</evidence>
<dbReference type="KEGG" id="vih:AB0763_16800"/>
<dbReference type="CDD" id="cd01948">
    <property type="entry name" value="EAL"/>
    <property type="match status" value="1"/>
</dbReference>
<dbReference type="RefSeq" id="WP_306099600.1">
    <property type="nucleotide sequence ID" value="NZ_CP162602.1"/>
</dbReference>
<geneLocation type="plasmid" evidence="3">
    <name>p-HB236076</name>
</geneLocation>
<dbReference type="GO" id="GO:0071111">
    <property type="term" value="F:cyclic-guanylate-specific phosphodiesterase activity"/>
    <property type="evidence" value="ECO:0007669"/>
    <property type="project" value="InterPro"/>
</dbReference>
<accession>A0AB39HJ03</accession>
<dbReference type="InterPro" id="IPR029016">
    <property type="entry name" value="GAF-like_dom_sf"/>
</dbReference>
<dbReference type="Pfam" id="PF00563">
    <property type="entry name" value="EAL"/>
    <property type="match status" value="1"/>
</dbReference>
<dbReference type="Gene3D" id="3.20.20.450">
    <property type="entry name" value="EAL domain"/>
    <property type="match status" value="1"/>
</dbReference>
<evidence type="ECO:0000259" key="2">
    <source>
        <dbReference type="PROSITE" id="PS50887"/>
    </source>
</evidence>
<dbReference type="PROSITE" id="PS50883">
    <property type="entry name" value="EAL"/>
    <property type="match status" value="1"/>
</dbReference>
<dbReference type="Gene3D" id="3.30.450.40">
    <property type="match status" value="1"/>
</dbReference>
<dbReference type="InterPro" id="IPR050706">
    <property type="entry name" value="Cyclic-di-GMP_PDE-like"/>
</dbReference>
<keyword evidence="3" id="KW-0614">Plasmid</keyword>
<dbReference type="InterPro" id="IPR035919">
    <property type="entry name" value="EAL_sf"/>
</dbReference>
<protein>
    <submittedName>
        <fullName evidence="3">EAL domain-containing protein</fullName>
    </submittedName>
</protein>
<dbReference type="InterPro" id="IPR043128">
    <property type="entry name" value="Rev_trsase/Diguanyl_cyclase"/>
</dbReference>
<name>A0AB39HJ03_9VIBR</name>
<dbReference type="PANTHER" id="PTHR33121:SF71">
    <property type="entry name" value="OXYGEN SENSOR PROTEIN DOSP"/>
    <property type="match status" value="1"/>
</dbReference>
<dbReference type="InterPro" id="IPR029787">
    <property type="entry name" value="Nucleotide_cyclase"/>
</dbReference>
<dbReference type="InterPro" id="IPR001633">
    <property type="entry name" value="EAL_dom"/>
</dbReference>
<dbReference type="InterPro" id="IPR003018">
    <property type="entry name" value="GAF"/>
</dbReference>
<dbReference type="SUPFAM" id="SSF141868">
    <property type="entry name" value="EAL domain-like"/>
    <property type="match status" value="1"/>
</dbReference>
<dbReference type="Gene3D" id="3.30.70.270">
    <property type="match status" value="1"/>
</dbReference>
<reference evidence="3" key="1">
    <citation type="submission" date="2024-07" db="EMBL/GenBank/DDBJ databases">
        <title>Genome Analysis of a Potential Novel Vibrio Species Secreting pH- and Thermo-stable Alginate Lyase and its Application in Producing Alginate Oligosaccharides.</title>
        <authorList>
            <person name="Huang H."/>
            <person name="Bao K."/>
        </authorList>
    </citation>
    <scope>NUCLEOTIDE SEQUENCE</scope>
    <source>
        <strain evidence="3">HB236076</strain>
        <plasmid evidence="3">p-HB236076</plasmid>
    </source>
</reference>
<dbReference type="AlphaFoldDB" id="A0AB39HJ03"/>
<dbReference type="EMBL" id="CP162602">
    <property type="protein sequence ID" value="XDK26687.1"/>
    <property type="molecule type" value="Genomic_DNA"/>
</dbReference>
<feature type="domain" description="EAL" evidence="1">
    <location>
        <begin position="370"/>
        <end position="623"/>
    </location>
</feature>
<gene>
    <name evidence="3" type="ORF">AB0763_16800</name>
</gene>